<sequence length="217" mass="24622">MKTLKRLLIASAVIIGLLAALIVFCNWKIEADARDFISDDVNTLPKEKVALVLGTSKILQNGYQNAYFYHRIDAAEQLYKSGKASYIIVSGDNSVKGYNEPEDMKLELIARGIPEEKIYEDFAGFRTLDSIIRAKEIFGQEGFIIISQKFHNERAVFLARHYGINAYGYNATDVARYSGLKIQIRERFARVKVFIDLIFGVKPKFGGEKINIEQEIN</sequence>
<proteinExistence type="predicted"/>
<dbReference type="KEGG" id="bcad:DBX24_08025"/>
<organism evidence="2 3">
    <name type="scientific">Bergeyella cardium</name>
    <dbReference type="NCBI Taxonomy" id="1585976"/>
    <lineage>
        <taxon>Bacteria</taxon>
        <taxon>Pseudomonadati</taxon>
        <taxon>Bacteroidota</taxon>
        <taxon>Flavobacteriia</taxon>
        <taxon>Flavobacteriales</taxon>
        <taxon>Weeksellaceae</taxon>
        <taxon>Bergeyella</taxon>
    </lineage>
</organism>
<accession>A0A6P1QVJ5</accession>
<dbReference type="AlphaFoldDB" id="A0A6P1QVJ5"/>
<feature type="domain" description="DUF218" evidence="1">
    <location>
        <begin position="49"/>
        <end position="167"/>
    </location>
</feature>
<dbReference type="CDD" id="cd06259">
    <property type="entry name" value="YdcF-like"/>
    <property type="match status" value="1"/>
</dbReference>
<dbReference type="OrthoDB" id="9782395at2"/>
<protein>
    <recommendedName>
        <fullName evidence="1">DUF218 domain-containing protein</fullName>
    </recommendedName>
</protein>
<name>A0A6P1QVJ5_9FLAO</name>
<gene>
    <name evidence="2" type="ORF">DBX24_08025</name>
</gene>
<evidence type="ECO:0000259" key="1">
    <source>
        <dbReference type="Pfam" id="PF02698"/>
    </source>
</evidence>
<evidence type="ECO:0000313" key="2">
    <source>
        <dbReference type="EMBL" id="QHN65829.1"/>
    </source>
</evidence>
<dbReference type="Pfam" id="PF02698">
    <property type="entry name" value="DUF218"/>
    <property type="match status" value="1"/>
</dbReference>
<dbReference type="Proteomes" id="UP000464318">
    <property type="component" value="Chromosome"/>
</dbReference>
<reference evidence="2 3" key="1">
    <citation type="submission" date="2018-04" db="EMBL/GenBank/DDBJ databases">
        <title>Characteristic and Complete Genome Sequencing of A Novel Member of Infective Endocarditis Causative Bacteria: Bergeyella cardium QL-PH.</title>
        <authorList>
            <person name="Pan H."/>
            <person name="Sun E."/>
            <person name="Zhang Y."/>
        </authorList>
    </citation>
    <scope>NUCLEOTIDE SEQUENCE [LARGE SCALE GENOMIC DNA]</scope>
    <source>
        <strain evidence="2 3">HPQL</strain>
    </source>
</reference>
<dbReference type="EMBL" id="CP029149">
    <property type="protein sequence ID" value="QHN65829.1"/>
    <property type="molecule type" value="Genomic_DNA"/>
</dbReference>
<keyword evidence="3" id="KW-1185">Reference proteome</keyword>
<dbReference type="PANTHER" id="PTHR30336:SF6">
    <property type="entry name" value="INTEGRAL MEMBRANE PROTEIN"/>
    <property type="match status" value="1"/>
</dbReference>
<dbReference type="GO" id="GO:0005886">
    <property type="term" value="C:plasma membrane"/>
    <property type="evidence" value="ECO:0007669"/>
    <property type="project" value="TreeGrafter"/>
</dbReference>
<dbReference type="InterPro" id="IPR051599">
    <property type="entry name" value="Cell_Envelope_Assoc"/>
</dbReference>
<dbReference type="RefSeq" id="WP_160224526.1">
    <property type="nucleotide sequence ID" value="NZ_CP029149.1"/>
</dbReference>
<evidence type="ECO:0000313" key="3">
    <source>
        <dbReference type="Proteomes" id="UP000464318"/>
    </source>
</evidence>
<dbReference type="InterPro" id="IPR003848">
    <property type="entry name" value="DUF218"/>
</dbReference>
<dbReference type="PANTHER" id="PTHR30336">
    <property type="entry name" value="INNER MEMBRANE PROTEIN, PROBABLE PERMEASE"/>
    <property type="match status" value="1"/>
</dbReference>